<name>A0A6J4LZ08_9BACT</name>
<accession>A0A6J4LZ08</accession>
<feature type="transmembrane region" description="Helical" evidence="2">
    <location>
        <begin position="36"/>
        <end position="55"/>
    </location>
</feature>
<evidence type="ECO:0008006" key="4">
    <source>
        <dbReference type="Google" id="ProtNLM"/>
    </source>
</evidence>
<organism evidence="3">
    <name type="scientific">uncultured Gemmatimonadaceae bacterium</name>
    <dbReference type="NCBI Taxonomy" id="246130"/>
    <lineage>
        <taxon>Bacteria</taxon>
        <taxon>Pseudomonadati</taxon>
        <taxon>Gemmatimonadota</taxon>
        <taxon>Gemmatimonadia</taxon>
        <taxon>Gemmatimonadales</taxon>
        <taxon>Gemmatimonadaceae</taxon>
        <taxon>environmental samples</taxon>
    </lineage>
</organism>
<evidence type="ECO:0000313" key="3">
    <source>
        <dbReference type="EMBL" id="CAA9343692.1"/>
    </source>
</evidence>
<feature type="transmembrane region" description="Helical" evidence="2">
    <location>
        <begin position="85"/>
        <end position="102"/>
    </location>
</feature>
<gene>
    <name evidence="3" type="ORF">AVDCRST_MAG40-2525</name>
</gene>
<evidence type="ECO:0000256" key="2">
    <source>
        <dbReference type="SAM" id="Phobius"/>
    </source>
</evidence>
<dbReference type="AlphaFoldDB" id="A0A6J4LZ08"/>
<feature type="transmembrane region" description="Helical" evidence="2">
    <location>
        <begin position="12"/>
        <end position="31"/>
    </location>
</feature>
<keyword evidence="2" id="KW-0472">Membrane</keyword>
<feature type="transmembrane region" description="Helical" evidence="2">
    <location>
        <begin position="114"/>
        <end position="138"/>
    </location>
</feature>
<feature type="compositionally biased region" description="Pro residues" evidence="1">
    <location>
        <begin position="161"/>
        <end position="176"/>
    </location>
</feature>
<keyword evidence="2" id="KW-0812">Transmembrane</keyword>
<reference evidence="3" key="1">
    <citation type="submission" date="2020-02" db="EMBL/GenBank/DDBJ databases">
        <authorList>
            <person name="Meier V. D."/>
        </authorList>
    </citation>
    <scope>NUCLEOTIDE SEQUENCE</scope>
    <source>
        <strain evidence="3">AVDCRST_MAG40</strain>
    </source>
</reference>
<dbReference type="EMBL" id="CADCTX010000720">
    <property type="protein sequence ID" value="CAA9343692.1"/>
    <property type="molecule type" value="Genomic_DNA"/>
</dbReference>
<sequence>MDAAYLHLVVNHFPIILCVVGTVAALLGLAFQKRALWLYAAVSITLAGLTIYPAVYTGEGAEDVVEKRWYASREAIHEHEEAGELALWVTLAAGAVGGYAWFRAARPRHREDRFPSGLGTLLTIAGLAASGTLGYAAWQSGFIVHKAAAPAGTVPGVPGQPAGPPPMAAPPMPVTP</sequence>
<protein>
    <recommendedName>
        <fullName evidence="4">DUF2231 domain-containing protein</fullName>
    </recommendedName>
</protein>
<feature type="region of interest" description="Disordered" evidence="1">
    <location>
        <begin position="155"/>
        <end position="176"/>
    </location>
</feature>
<keyword evidence="2" id="KW-1133">Transmembrane helix</keyword>
<proteinExistence type="predicted"/>
<evidence type="ECO:0000256" key="1">
    <source>
        <dbReference type="SAM" id="MobiDB-lite"/>
    </source>
</evidence>